<name>A0A1T4L1S9_9LACT</name>
<organism evidence="1 2">
    <name type="scientific">Globicatella sulfidifaciens DSM 15739</name>
    <dbReference type="NCBI Taxonomy" id="1121925"/>
    <lineage>
        <taxon>Bacteria</taxon>
        <taxon>Bacillati</taxon>
        <taxon>Bacillota</taxon>
        <taxon>Bacilli</taxon>
        <taxon>Lactobacillales</taxon>
        <taxon>Aerococcaceae</taxon>
        <taxon>Globicatella</taxon>
    </lineage>
</organism>
<proteinExistence type="predicted"/>
<sequence>MFVGDTMINSIEENKNRNIVSISSTDILENTIREQMPGILDILLIDRTTSTSKKKKILYGQTKIM</sequence>
<dbReference type="Proteomes" id="UP000189941">
    <property type="component" value="Unassembled WGS sequence"/>
</dbReference>
<protein>
    <submittedName>
        <fullName evidence="1">Uncharacterized protein</fullName>
    </submittedName>
</protein>
<evidence type="ECO:0000313" key="2">
    <source>
        <dbReference type="Proteomes" id="UP000189941"/>
    </source>
</evidence>
<reference evidence="2" key="1">
    <citation type="submission" date="2017-02" db="EMBL/GenBank/DDBJ databases">
        <authorList>
            <person name="Varghese N."/>
            <person name="Submissions S."/>
        </authorList>
    </citation>
    <scope>NUCLEOTIDE SEQUENCE [LARGE SCALE GENOMIC DNA]</scope>
    <source>
        <strain evidence="2">DSM 15739</strain>
    </source>
</reference>
<dbReference type="EMBL" id="FUWO01000006">
    <property type="protein sequence ID" value="SJZ48500.1"/>
    <property type="molecule type" value="Genomic_DNA"/>
</dbReference>
<evidence type="ECO:0000313" key="1">
    <source>
        <dbReference type="EMBL" id="SJZ48500.1"/>
    </source>
</evidence>
<dbReference type="AlphaFoldDB" id="A0A1T4L1S9"/>
<dbReference type="RefSeq" id="WP_078755709.1">
    <property type="nucleotide sequence ID" value="NZ_FUWO01000006.1"/>
</dbReference>
<dbReference type="STRING" id="1121925.SAMN02746011_00931"/>
<gene>
    <name evidence="1" type="ORF">SAMN02746011_00931</name>
</gene>
<keyword evidence="2" id="KW-1185">Reference proteome</keyword>
<dbReference type="OrthoDB" id="9813673at2"/>
<accession>A0A1T4L1S9</accession>